<accession>A0AAV1ICS1</accession>
<feature type="transmembrane region" description="Helical" evidence="5">
    <location>
        <begin position="222"/>
        <end position="242"/>
    </location>
</feature>
<protein>
    <recommendedName>
        <fullName evidence="6">Sugar phosphate transporter domain-containing protein</fullName>
    </recommendedName>
</protein>
<dbReference type="EMBL" id="CAUYUE010000010">
    <property type="protein sequence ID" value="CAK0784521.1"/>
    <property type="molecule type" value="Genomic_DNA"/>
</dbReference>
<sequence length="344" mass="36727">MALQAHIKPIVYGIFNVGVGCGIVFANKAVLSVFNFKFVYCLTLIHTIVTMVGMWMFAAGGIFEIKRFTALQVAPLAAAFVGYVVFWNLSLQVNSVGFYQLSKIMVLPTVAALECVVTKRRLTRMECAAIALVVIGVVLATVTDSTVMTNMLGCLLSGAAIVFSAVYQVWIGTKQKELEAGSMQLMHQYTPWATGLLAVLVPIFEPVGFTDPAPGTILGFNYTFLSSVVIMGSAVLGLLVSWSTFLMIGATSGLTFNVIGHLKLIIVLAGGVAFFGDQMPPKKFAGVCIALAGIAWYSFQGLQKKQPAAAAKAGDAEKAVALEEKQPLVNGTEVRTPVIRKEAA</sequence>
<dbReference type="AlphaFoldDB" id="A0AAV1ICS1"/>
<feature type="domain" description="Sugar phosphate transporter" evidence="6">
    <location>
        <begin position="24"/>
        <end position="298"/>
    </location>
</feature>
<feature type="transmembrane region" description="Helical" evidence="5">
    <location>
        <begin position="12"/>
        <end position="31"/>
    </location>
</feature>
<evidence type="ECO:0000256" key="1">
    <source>
        <dbReference type="ARBA" id="ARBA00004141"/>
    </source>
</evidence>
<dbReference type="PANTHER" id="PTHR11132">
    <property type="entry name" value="SOLUTE CARRIER FAMILY 35"/>
    <property type="match status" value="1"/>
</dbReference>
<keyword evidence="4 5" id="KW-0472">Membrane</keyword>
<comment type="subcellular location">
    <subcellularLocation>
        <location evidence="1">Membrane</location>
        <topology evidence="1">Multi-pass membrane protein</topology>
    </subcellularLocation>
</comment>
<organism evidence="7 8">
    <name type="scientific">Coccomyxa viridis</name>
    <dbReference type="NCBI Taxonomy" id="1274662"/>
    <lineage>
        <taxon>Eukaryota</taxon>
        <taxon>Viridiplantae</taxon>
        <taxon>Chlorophyta</taxon>
        <taxon>core chlorophytes</taxon>
        <taxon>Trebouxiophyceae</taxon>
        <taxon>Trebouxiophyceae incertae sedis</taxon>
        <taxon>Coccomyxaceae</taxon>
        <taxon>Coccomyxa</taxon>
    </lineage>
</organism>
<evidence type="ECO:0000313" key="7">
    <source>
        <dbReference type="EMBL" id="CAK0784521.1"/>
    </source>
</evidence>
<dbReference type="SUPFAM" id="SSF103481">
    <property type="entry name" value="Multidrug resistance efflux transporter EmrE"/>
    <property type="match status" value="2"/>
</dbReference>
<evidence type="ECO:0000256" key="3">
    <source>
        <dbReference type="ARBA" id="ARBA00022989"/>
    </source>
</evidence>
<feature type="transmembrane region" description="Helical" evidence="5">
    <location>
        <begin position="148"/>
        <end position="171"/>
    </location>
</feature>
<evidence type="ECO:0000313" key="8">
    <source>
        <dbReference type="Proteomes" id="UP001314263"/>
    </source>
</evidence>
<keyword evidence="2 5" id="KW-0812">Transmembrane</keyword>
<keyword evidence="3 5" id="KW-1133">Transmembrane helix</keyword>
<feature type="transmembrane region" description="Helical" evidence="5">
    <location>
        <begin position="37"/>
        <end position="58"/>
    </location>
</feature>
<dbReference type="Pfam" id="PF03151">
    <property type="entry name" value="TPT"/>
    <property type="match status" value="1"/>
</dbReference>
<evidence type="ECO:0000256" key="5">
    <source>
        <dbReference type="SAM" id="Phobius"/>
    </source>
</evidence>
<dbReference type="InterPro" id="IPR037185">
    <property type="entry name" value="EmrE-like"/>
</dbReference>
<evidence type="ECO:0000259" key="6">
    <source>
        <dbReference type="Pfam" id="PF03151"/>
    </source>
</evidence>
<feature type="transmembrane region" description="Helical" evidence="5">
    <location>
        <begin position="125"/>
        <end position="142"/>
    </location>
</feature>
<reference evidence="7 8" key="1">
    <citation type="submission" date="2023-10" db="EMBL/GenBank/DDBJ databases">
        <authorList>
            <person name="Maclean D."/>
            <person name="Macfadyen A."/>
        </authorList>
    </citation>
    <scope>NUCLEOTIDE SEQUENCE [LARGE SCALE GENOMIC DNA]</scope>
</reference>
<name>A0AAV1ICS1_9CHLO</name>
<evidence type="ECO:0000256" key="4">
    <source>
        <dbReference type="ARBA" id="ARBA00023136"/>
    </source>
</evidence>
<dbReference type="InterPro" id="IPR004853">
    <property type="entry name" value="Sugar_P_trans_dom"/>
</dbReference>
<feature type="transmembrane region" description="Helical" evidence="5">
    <location>
        <begin position="282"/>
        <end position="299"/>
    </location>
</feature>
<proteinExistence type="predicted"/>
<evidence type="ECO:0000256" key="2">
    <source>
        <dbReference type="ARBA" id="ARBA00022692"/>
    </source>
</evidence>
<dbReference type="GO" id="GO:0016020">
    <property type="term" value="C:membrane"/>
    <property type="evidence" value="ECO:0007669"/>
    <property type="project" value="UniProtKB-SubCell"/>
</dbReference>
<comment type="caution">
    <text evidence="7">The sequence shown here is derived from an EMBL/GenBank/DDBJ whole genome shotgun (WGS) entry which is preliminary data.</text>
</comment>
<feature type="transmembrane region" description="Helical" evidence="5">
    <location>
        <begin position="192"/>
        <end position="210"/>
    </location>
</feature>
<feature type="transmembrane region" description="Helical" evidence="5">
    <location>
        <begin position="70"/>
        <end position="90"/>
    </location>
</feature>
<feature type="transmembrane region" description="Helical" evidence="5">
    <location>
        <begin position="254"/>
        <end position="276"/>
    </location>
</feature>
<keyword evidence="8" id="KW-1185">Reference proteome</keyword>
<dbReference type="Proteomes" id="UP001314263">
    <property type="component" value="Unassembled WGS sequence"/>
</dbReference>
<dbReference type="InterPro" id="IPR050186">
    <property type="entry name" value="TPT_transporter"/>
</dbReference>
<gene>
    <name evidence="7" type="ORF">CVIRNUC_007725</name>
</gene>